<keyword evidence="1" id="KW-0645">Protease</keyword>
<dbReference type="Proteomes" id="UP001592581">
    <property type="component" value="Unassembled WGS sequence"/>
</dbReference>
<protein>
    <submittedName>
        <fullName evidence="5">Carboxypeptidase regulatory-like domain-containing protein</fullName>
    </submittedName>
</protein>
<comment type="caution">
    <text evidence="5">The sequence shown here is derived from an EMBL/GenBank/DDBJ whole genome shotgun (WGS) entry which is preliminary data.</text>
</comment>
<evidence type="ECO:0000259" key="4">
    <source>
        <dbReference type="PROSITE" id="PS51695"/>
    </source>
</evidence>
<evidence type="ECO:0000256" key="1">
    <source>
        <dbReference type="ARBA" id="ARBA00022670"/>
    </source>
</evidence>
<dbReference type="SUPFAM" id="SSF49899">
    <property type="entry name" value="Concanavalin A-like lectins/glucanases"/>
    <property type="match status" value="1"/>
</dbReference>
<dbReference type="InterPro" id="IPR023828">
    <property type="entry name" value="Peptidase_S8_Ser-AS"/>
</dbReference>
<dbReference type="CDD" id="cd04056">
    <property type="entry name" value="Peptidases_S53"/>
    <property type="match status" value="1"/>
</dbReference>
<dbReference type="Pfam" id="PF01344">
    <property type="entry name" value="Kelch_1"/>
    <property type="match status" value="1"/>
</dbReference>
<dbReference type="InterPro" id="IPR030400">
    <property type="entry name" value="Sedolisin_dom"/>
</dbReference>
<dbReference type="InterPro" id="IPR008969">
    <property type="entry name" value="CarboxyPept-like_regulatory"/>
</dbReference>
<dbReference type="RefSeq" id="WP_380567513.1">
    <property type="nucleotide sequence ID" value="NZ_JBEUKS010000012.1"/>
</dbReference>
<dbReference type="InterPro" id="IPR036852">
    <property type="entry name" value="Peptidase_S8/S53_dom_sf"/>
</dbReference>
<evidence type="ECO:0000313" key="5">
    <source>
        <dbReference type="EMBL" id="MFC1442444.1"/>
    </source>
</evidence>
<evidence type="ECO:0000256" key="3">
    <source>
        <dbReference type="ARBA" id="ARBA00022825"/>
    </source>
</evidence>
<evidence type="ECO:0000313" key="6">
    <source>
        <dbReference type="Proteomes" id="UP001592581"/>
    </source>
</evidence>
<dbReference type="Gene3D" id="2.60.120.260">
    <property type="entry name" value="Galactose-binding domain-like"/>
    <property type="match status" value="1"/>
</dbReference>
<accession>A0ABV6XW08</accession>
<organism evidence="5 6">
    <name type="scientific">Streptacidiphilus jeojiensis</name>
    <dbReference type="NCBI Taxonomy" id="3229225"/>
    <lineage>
        <taxon>Bacteria</taxon>
        <taxon>Bacillati</taxon>
        <taxon>Actinomycetota</taxon>
        <taxon>Actinomycetes</taxon>
        <taxon>Kitasatosporales</taxon>
        <taxon>Streptomycetaceae</taxon>
        <taxon>Streptacidiphilus</taxon>
    </lineage>
</organism>
<dbReference type="NCBIfam" id="NF038128">
    <property type="entry name" value="choice_anch_J"/>
    <property type="match status" value="1"/>
</dbReference>
<gene>
    <name evidence="5" type="ORF">ABUW04_29750</name>
</gene>
<dbReference type="PANTHER" id="PTHR46375">
    <property type="entry name" value="KELCH REPEAT AND BTB DOMAIN-CONTAINING PROTEIN 13-RELATED"/>
    <property type="match status" value="1"/>
</dbReference>
<reference evidence="5 6" key="1">
    <citation type="submission" date="2024-06" db="EMBL/GenBank/DDBJ databases">
        <authorList>
            <person name="Lee S.D."/>
        </authorList>
    </citation>
    <scope>NUCLEOTIDE SEQUENCE [LARGE SCALE GENOMIC DNA]</scope>
    <source>
        <strain evidence="5 6">N1-10</strain>
    </source>
</reference>
<dbReference type="PROSITE" id="PS00138">
    <property type="entry name" value="SUBTILASE_SER"/>
    <property type="match status" value="1"/>
</dbReference>
<dbReference type="SUPFAM" id="SSF49464">
    <property type="entry name" value="Carboxypeptidase regulatory domain-like"/>
    <property type="match status" value="4"/>
</dbReference>
<proteinExistence type="predicted"/>
<dbReference type="Gene3D" id="2.120.10.80">
    <property type="entry name" value="Kelch-type beta propeller"/>
    <property type="match status" value="2"/>
</dbReference>
<dbReference type="InterPro" id="IPR006652">
    <property type="entry name" value="Kelch_1"/>
</dbReference>
<feature type="domain" description="Peptidase S53" evidence="4">
    <location>
        <begin position="39"/>
        <end position="368"/>
    </location>
</feature>
<dbReference type="SMART" id="SM00612">
    <property type="entry name" value="Kelch"/>
    <property type="match status" value="4"/>
</dbReference>
<keyword evidence="3" id="KW-0720">Serine protease</keyword>
<dbReference type="SUPFAM" id="SSF117281">
    <property type="entry name" value="Kelch motif"/>
    <property type="match status" value="1"/>
</dbReference>
<dbReference type="InterPro" id="IPR052392">
    <property type="entry name" value="Kelch-BTB_domain-containing"/>
</dbReference>
<dbReference type="SUPFAM" id="SSF52743">
    <property type="entry name" value="Subtilisin-like"/>
    <property type="match status" value="1"/>
</dbReference>
<dbReference type="PROSITE" id="PS51695">
    <property type="entry name" value="SEDOLISIN"/>
    <property type="match status" value="1"/>
</dbReference>
<sequence>MRNACDTAPKTGFARCFAEVRTDVKGHIGPSAATDSVAGYGPADLVSAYKLPSSSTAGTGQTVAVVDAYDDPNAAADLATYRSQYGLPPCTTDSGCFTKVAQDGSKHYPAPNSGWAMEISLDLDMVSATCPNCHILLVEANDSWLPSLGAAVDEAVALGAKYVSNSYGGNEDPAEVTAENSYYNHPGIALTVSSGDNAYGVEYPAASQYVTAVGGTSLTPDTSAARGWHESAWSGSGSGCSEYVTKPSWQKDTGCPGRTVADVSAVADPNTGVAIYDSFYTSGWAVVGGTSVSAPIVAGAYALAGTPVAGTYPASYPYANTKALFDVTGGTNGTCTPAYLCTAGAGYDGPTGLGTPNGVAALTTGPHGSVTGTVTNAATGKPITGAVVDAGQQSAVTDAAGKYTLTLPAGSYSLTVKDFGYATSTVGGVVVKNGAATTRNITVSAVKSTTLTGKVTDGSGHGWPLSAKVSVQGTPASTYTDPATGRYTLTLPDNAAYKIVVDPAYTGYQQTTTDVTVGTAGVARDISVPVDAYTCSAAGYQLSYDGATQTFDSTSTPSGWSVANAAGTTYGWEFDNPEKNQNNTGGSGNFAIATSLNYGPAGNEDTELTTPVTDLSKDSSPYLQFDSNLLGGFYDQQSADLSVDGGATWTSVWSKTGDAGAPGPNQVVIPLPTAAGKSQVQVRFHYYSINGVYWELDNVFLGNRTCTPTAGGLAEGTVHDGNTGAGVNGATVTAAGQSTTTGAGPAAGSFSLFLPATGSQKFTAAKTNYVTGKATGTLAADKATSVSLTMQAGRLTVSGPVTATVAMGGTTTKTIKLTDTGKTPVHVKLYQAPGSVTVLGAKPDVEGAPVQRINGTFSPLPASRLKKTPAASASAAQPYNAPWVPVGNYPTTIMDNAVATDPATGLVYSVGGYDGMFITDTAYLYNPATKAWKTLPPMPHTREAAQTAFINGKLYVVGGWSVVGGWDIHTITVPQVDIYDPSTNTWSTGANNPKPYAGAAAAVVGAKLYVFGGCDPDNCGHTDVQVYDPLSNKWGSAASYPESIAWEGCGPISGQIYCAGGSNTTADTPDAYVYKPATDSWSAIAPLPMDLWAMNYTAADGKLLLSGGVTNGFSTVTNQGYAYDAALGEWTALPNANTTVYRGGGACGFYRIGGSLGGMAPVNTAQQLPGYADCGTSQVSWLTQSKDGFTVNPGASVTVTLKLNAAGKSVSQPGAYTAQLLVTDDTPYAGQRVKVTMNATPPKTWGKITGTITGLACAGTTPLTGATVQITSGTTSYTLKTDANGTYALWLPASKNPLTVIASRDGWQPQAASLTVRQQQTLVKNLALKPNVAC</sequence>
<name>A0ABV6XW08_9ACTN</name>
<dbReference type="PANTHER" id="PTHR46375:SF3">
    <property type="entry name" value="KELCH REPEAT AND BTB DOMAIN-CONTAINING PROTEIN 13"/>
    <property type="match status" value="1"/>
</dbReference>
<dbReference type="Pfam" id="PF24681">
    <property type="entry name" value="Kelch_KLHDC2_KLHL20_DRC7"/>
    <property type="match status" value="1"/>
</dbReference>
<evidence type="ECO:0000256" key="2">
    <source>
        <dbReference type="ARBA" id="ARBA00022801"/>
    </source>
</evidence>
<dbReference type="EMBL" id="JBEUKS010000012">
    <property type="protein sequence ID" value="MFC1442444.1"/>
    <property type="molecule type" value="Genomic_DNA"/>
</dbReference>
<dbReference type="Gene3D" id="2.60.40.1120">
    <property type="entry name" value="Carboxypeptidase-like, regulatory domain"/>
    <property type="match status" value="4"/>
</dbReference>
<keyword evidence="6" id="KW-1185">Reference proteome</keyword>
<dbReference type="InterPro" id="IPR015915">
    <property type="entry name" value="Kelch-typ_b-propeller"/>
</dbReference>
<dbReference type="InterPro" id="IPR013320">
    <property type="entry name" value="ConA-like_dom_sf"/>
</dbReference>
<dbReference type="Gene3D" id="3.40.50.200">
    <property type="entry name" value="Peptidase S8/S53 domain"/>
    <property type="match status" value="1"/>
</dbReference>
<keyword evidence="2" id="KW-0378">Hydrolase</keyword>
<dbReference type="Pfam" id="PF13620">
    <property type="entry name" value="CarboxypepD_reg"/>
    <property type="match status" value="2"/>
</dbReference>